<dbReference type="PROSITE" id="PS00107">
    <property type="entry name" value="PROTEIN_KINASE_ATP"/>
    <property type="match status" value="1"/>
</dbReference>
<sequence>MSGVVVTQSFWSPPPLFFNLPPLHRAAAEGAKRRVGLLVEERKEDVWTKDEHGWLPIHFAAFNGGPDVVRFFIEYANSHPGDRDMINAQTNDGATPLHLAAAKGDAASLEVLVGEGRADPWIKSKDGWLPIHDAAWSGHPEAVRFFLRYNASHPERGDMLNERDNDGDTPLSCAVRKGRVECVRLLLEAGADLTIGNEEGKTPIDLAENGSEISLCLIREAKVKYGKTPLKLAAITRDIDSLKQLLEEDMTRFWKKTEDGQLPIHTAAQFGGRKVVGFLLCRYEKLHPEDGDMVNYRNGDGNTPLSLAVQKQDIETVRLLLQAGADVTIANKAGKTPIDLAENESEVLSELRYRLPVTETYNTDEALIGAGAYGYVTCAVHKITGQKYAKKTAKPVPIDAKTYREIHAMEKLSHENIVQLVEHFVQEKEGKTSITLIMELCDENLHNWLERHPFERRCHVDVMHMLVGLSNGLVYIHEQRIIHRDLHPGNILIKLVNDEQTVKITEFGLSVAVNTGNTSHTDRIGHNFYRAPEASYPDERMRLHYDFKIDVYSAGFIFYELLGNFPFSERKQRLEDALRPKFVPNIRDSPEERNIIIRMLSYEPGKRPTSREVADKTAEWERKASGEKEELEHNLSDLVTEFEALQKKLKKKVPEKKDLRNLQLCDDTLLGIPTDDC</sequence>
<dbReference type="GO" id="GO:0004842">
    <property type="term" value="F:ubiquitin-protein transferase activity"/>
    <property type="evidence" value="ECO:0007669"/>
    <property type="project" value="TreeGrafter"/>
</dbReference>
<feature type="region of interest" description="Disordered" evidence="3">
    <location>
        <begin position="607"/>
        <end position="629"/>
    </location>
</feature>
<dbReference type="Pfam" id="PF00069">
    <property type="entry name" value="Pkinase"/>
    <property type="match status" value="1"/>
</dbReference>
<dbReference type="GO" id="GO:0085020">
    <property type="term" value="P:protein K6-linked ubiquitination"/>
    <property type="evidence" value="ECO:0007669"/>
    <property type="project" value="TreeGrafter"/>
</dbReference>
<keyword evidence="1" id="KW-0677">Repeat</keyword>
<dbReference type="Pfam" id="PF12796">
    <property type="entry name" value="Ank_2"/>
    <property type="match status" value="1"/>
</dbReference>
<dbReference type="Gene3D" id="3.30.200.20">
    <property type="entry name" value="Phosphorylase Kinase, domain 1"/>
    <property type="match status" value="1"/>
</dbReference>
<reference evidence="4" key="1">
    <citation type="submission" date="2020-11" db="EMBL/GenBank/DDBJ databases">
        <authorList>
            <person name="Tran Van P."/>
        </authorList>
    </citation>
    <scope>NUCLEOTIDE SEQUENCE</scope>
</reference>
<dbReference type="InterPro" id="IPR036770">
    <property type="entry name" value="Ankyrin_rpt-contain_sf"/>
</dbReference>
<dbReference type="PROSITE" id="PS50011">
    <property type="entry name" value="PROTEIN_KINASE_DOM"/>
    <property type="match status" value="1"/>
</dbReference>
<dbReference type="PANTHER" id="PTHR24171">
    <property type="entry name" value="ANKYRIN REPEAT DOMAIN-CONTAINING PROTEIN 39-RELATED"/>
    <property type="match status" value="1"/>
</dbReference>
<dbReference type="PROSITE" id="PS50088">
    <property type="entry name" value="ANK_REPEAT"/>
    <property type="match status" value="3"/>
</dbReference>
<organism evidence="4">
    <name type="scientific">Cyprideis torosa</name>
    <dbReference type="NCBI Taxonomy" id="163714"/>
    <lineage>
        <taxon>Eukaryota</taxon>
        <taxon>Metazoa</taxon>
        <taxon>Ecdysozoa</taxon>
        <taxon>Arthropoda</taxon>
        <taxon>Crustacea</taxon>
        <taxon>Oligostraca</taxon>
        <taxon>Ostracoda</taxon>
        <taxon>Podocopa</taxon>
        <taxon>Podocopida</taxon>
        <taxon>Cytherocopina</taxon>
        <taxon>Cytheroidea</taxon>
        <taxon>Cytherideidae</taxon>
        <taxon>Cyprideis</taxon>
    </lineage>
</organism>
<dbReference type="EMBL" id="OB663981">
    <property type="protein sequence ID" value="CAD7231881.1"/>
    <property type="molecule type" value="Genomic_DNA"/>
</dbReference>
<dbReference type="PRINTS" id="PR01415">
    <property type="entry name" value="ANKYRIN"/>
</dbReference>
<dbReference type="OrthoDB" id="426293at2759"/>
<protein>
    <submittedName>
        <fullName evidence="4">Uncharacterized protein</fullName>
    </submittedName>
</protein>
<dbReference type="InterPro" id="IPR002110">
    <property type="entry name" value="Ankyrin_rpt"/>
</dbReference>
<keyword evidence="2" id="KW-0040">ANK repeat</keyword>
<dbReference type="InterPro" id="IPR017441">
    <property type="entry name" value="Protein_kinase_ATP_BS"/>
</dbReference>
<evidence type="ECO:0000256" key="3">
    <source>
        <dbReference type="SAM" id="MobiDB-lite"/>
    </source>
</evidence>
<evidence type="ECO:0000313" key="4">
    <source>
        <dbReference type="EMBL" id="CAD7231881.1"/>
    </source>
</evidence>
<dbReference type="SUPFAM" id="SSF48403">
    <property type="entry name" value="Ankyrin repeat"/>
    <property type="match status" value="1"/>
</dbReference>
<dbReference type="InterPro" id="IPR000719">
    <property type="entry name" value="Prot_kinase_dom"/>
</dbReference>
<dbReference type="Pfam" id="PF13857">
    <property type="entry name" value="Ank_5"/>
    <property type="match status" value="1"/>
</dbReference>
<dbReference type="Gene3D" id="1.25.40.20">
    <property type="entry name" value="Ankyrin repeat-containing domain"/>
    <property type="match status" value="2"/>
</dbReference>
<name>A0A7R8WMP3_9CRUS</name>
<dbReference type="Gene3D" id="1.10.510.10">
    <property type="entry name" value="Transferase(Phosphotransferase) domain 1"/>
    <property type="match status" value="1"/>
</dbReference>
<gene>
    <name evidence="4" type="ORF">CTOB1V02_LOCUS9724</name>
</gene>
<dbReference type="SUPFAM" id="SSF56112">
    <property type="entry name" value="Protein kinase-like (PK-like)"/>
    <property type="match status" value="1"/>
</dbReference>
<dbReference type="InterPro" id="IPR011009">
    <property type="entry name" value="Kinase-like_dom_sf"/>
</dbReference>
<dbReference type="SMART" id="SM00248">
    <property type="entry name" value="ANK"/>
    <property type="match status" value="8"/>
</dbReference>
<dbReference type="Pfam" id="PF00023">
    <property type="entry name" value="Ank"/>
    <property type="match status" value="1"/>
</dbReference>
<accession>A0A7R8WMP3</accession>
<dbReference type="GO" id="GO:0070531">
    <property type="term" value="C:BRCA1-A complex"/>
    <property type="evidence" value="ECO:0007669"/>
    <property type="project" value="TreeGrafter"/>
</dbReference>
<dbReference type="PROSITE" id="PS50297">
    <property type="entry name" value="ANK_REP_REGION"/>
    <property type="match status" value="3"/>
</dbReference>
<dbReference type="Pfam" id="PF13637">
    <property type="entry name" value="Ank_4"/>
    <property type="match status" value="1"/>
</dbReference>
<dbReference type="PANTHER" id="PTHR24171:SF8">
    <property type="entry name" value="BRCA1-ASSOCIATED RING DOMAIN PROTEIN 1"/>
    <property type="match status" value="1"/>
</dbReference>
<dbReference type="GO" id="GO:0031436">
    <property type="term" value="C:BRCA1-BARD1 complex"/>
    <property type="evidence" value="ECO:0007669"/>
    <property type="project" value="TreeGrafter"/>
</dbReference>
<dbReference type="GO" id="GO:0005524">
    <property type="term" value="F:ATP binding"/>
    <property type="evidence" value="ECO:0007669"/>
    <property type="project" value="UniProtKB-UniRule"/>
</dbReference>
<dbReference type="AlphaFoldDB" id="A0A7R8WMP3"/>
<evidence type="ECO:0000256" key="2">
    <source>
        <dbReference type="ARBA" id="ARBA00023043"/>
    </source>
</evidence>
<dbReference type="GO" id="GO:0004672">
    <property type="term" value="F:protein kinase activity"/>
    <property type="evidence" value="ECO:0007669"/>
    <property type="project" value="InterPro"/>
</dbReference>
<proteinExistence type="predicted"/>
<evidence type="ECO:0000256" key="1">
    <source>
        <dbReference type="ARBA" id="ARBA00022737"/>
    </source>
</evidence>